<keyword evidence="3" id="KW-0804">Transcription</keyword>
<dbReference type="PROSITE" id="PS01124">
    <property type="entry name" value="HTH_ARAC_FAMILY_2"/>
    <property type="match status" value="1"/>
</dbReference>
<reference evidence="5 6" key="1">
    <citation type="submission" date="2017-04" db="EMBL/GenBank/DDBJ databases">
        <authorList>
            <person name="Afonso C.L."/>
            <person name="Miller P.J."/>
            <person name="Scott M.A."/>
            <person name="Spackman E."/>
            <person name="Goraichik I."/>
            <person name="Dimitrov K.M."/>
            <person name="Suarez D.L."/>
            <person name="Swayne D.E."/>
        </authorList>
    </citation>
    <scope>NUCLEOTIDE SEQUENCE [LARGE SCALE GENOMIC DNA]</scope>
    <source>
        <strain evidence="5 6">DSM 22418</strain>
    </source>
</reference>
<dbReference type="InterPro" id="IPR009057">
    <property type="entry name" value="Homeodomain-like_sf"/>
</dbReference>
<keyword evidence="6" id="KW-1185">Reference proteome</keyword>
<dbReference type="Proteomes" id="UP000192980">
    <property type="component" value="Unassembled WGS sequence"/>
</dbReference>
<dbReference type="InterPro" id="IPR018062">
    <property type="entry name" value="HTH_AraC-typ_CS"/>
</dbReference>
<dbReference type="Pfam" id="PF12833">
    <property type="entry name" value="HTH_18"/>
    <property type="match status" value="1"/>
</dbReference>
<dbReference type="PROSITE" id="PS00041">
    <property type="entry name" value="HTH_ARAC_FAMILY_1"/>
    <property type="match status" value="1"/>
</dbReference>
<dbReference type="InterPro" id="IPR018060">
    <property type="entry name" value="HTH_AraC"/>
</dbReference>
<protein>
    <submittedName>
        <fullName evidence="5">AraC-type DNA-binding protein</fullName>
    </submittedName>
</protein>
<evidence type="ECO:0000256" key="2">
    <source>
        <dbReference type="ARBA" id="ARBA00023125"/>
    </source>
</evidence>
<gene>
    <name evidence="5" type="ORF">SAMN05660862_0993</name>
</gene>
<proteinExistence type="predicted"/>
<evidence type="ECO:0000313" key="5">
    <source>
        <dbReference type="EMBL" id="SMG15708.1"/>
    </source>
</evidence>
<evidence type="ECO:0000256" key="3">
    <source>
        <dbReference type="ARBA" id="ARBA00023163"/>
    </source>
</evidence>
<accession>A0A1X7IMW3</accession>
<dbReference type="EMBL" id="FXAU01000001">
    <property type="protein sequence ID" value="SMG15708.1"/>
    <property type="molecule type" value="Genomic_DNA"/>
</dbReference>
<dbReference type="SUPFAM" id="SSF46689">
    <property type="entry name" value="Homeodomain-like"/>
    <property type="match status" value="1"/>
</dbReference>
<dbReference type="PRINTS" id="PR00032">
    <property type="entry name" value="HTHARAC"/>
</dbReference>
<feature type="domain" description="HTH araC/xylS-type" evidence="4">
    <location>
        <begin position="229"/>
        <end position="329"/>
    </location>
</feature>
<dbReference type="GO" id="GO:0003700">
    <property type="term" value="F:DNA-binding transcription factor activity"/>
    <property type="evidence" value="ECO:0007669"/>
    <property type="project" value="InterPro"/>
</dbReference>
<evidence type="ECO:0000313" key="6">
    <source>
        <dbReference type="Proteomes" id="UP000192980"/>
    </source>
</evidence>
<sequence length="333" mass="38532">MDDIATIDIHESSLSDKPYFTRFKPEYCAFPVVGLQWRVIPYQTCEVARQARSLLGTHIRLFEVDVGSVSQVRFSVGKSTAFLLFLLRGKVRFCNERHMILTQIQFPTYYLTYSPAGKLFAEMDRGEHSLLIIGLESGWFMPSNTNLHRAFAPLLEMWSVKSPTPILLPKKEITDEVWKTLAQIRTAVVENMDDGLKVLKYVSKCLDIYHTQLTDRKELNRYEDLVRGKILKEYLSANYMFEEECRTERILENLGWAQWTLRTVASNTFGCSVGRYVAKLRIDKAVELLVCTDMMVRDIAIRIGFSSAISFIRAFKKNKGISPNEYRNTKRDY</sequence>
<evidence type="ECO:0000259" key="4">
    <source>
        <dbReference type="PROSITE" id="PS01124"/>
    </source>
</evidence>
<dbReference type="RefSeq" id="WP_085471807.1">
    <property type="nucleotide sequence ID" value="NZ_FXAU01000001.1"/>
</dbReference>
<keyword evidence="2 5" id="KW-0238">DNA-binding</keyword>
<dbReference type="AlphaFoldDB" id="A0A1X7IMW3"/>
<dbReference type="InterPro" id="IPR020449">
    <property type="entry name" value="Tscrpt_reg_AraC-type_HTH"/>
</dbReference>
<dbReference type="GO" id="GO:0043565">
    <property type="term" value="F:sequence-specific DNA binding"/>
    <property type="evidence" value="ECO:0007669"/>
    <property type="project" value="InterPro"/>
</dbReference>
<keyword evidence="1" id="KW-0805">Transcription regulation</keyword>
<evidence type="ECO:0000256" key="1">
    <source>
        <dbReference type="ARBA" id="ARBA00023015"/>
    </source>
</evidence>
<dbReference type="SMART" id="SM00342">
    <property type="entry name" value="HTH_ARAC"/>
    <property type="match status" value="1"/>
</dbReference>
<name>A0A1X7IMW3_9SPHI</name>
<dbReference type="Gene3D" id="1.10.10.60">
    <property type="entry name" value="Homeodomain-like"/>
    <property type="match status" value="1"/>
</dbReference>
<dbReference type="OrthoDB" id="1934152at2"/>
<dbReference type="STRING" id="561061.SAMN05660862_0993"/>
<dbReference type="PANTHER" id="PTHR43280">
    <property type="entry name" value="ARAC-FAMILY TRANSCRIPTIONAL REGULATOR"/>
    <property type="match status" value="1"/>
</dbReference>
<organism evidence="5 6">
    <name type="scientific">Sphingobacterium psychroaquaticum</name>
    <dbReference type="NCBI Taxonomy" id="561061"/>
    <lineage>
        <taxon>Bacteria</taxon>
        <taxon>Pseudomonadati</taxon>
        <taxon>Bacteroidota</taxon>
        <taxon>Sphingobacteriia</taxon>
        <taxon>Sphingobacteriales</taxon>
        <taxon>Sphingobacteriaceae</taxon>
        <taxon>Sphingobacterium</taxon>
    </lineage>
</organism>
<dbReference type="PANTHER" id="PTHR43280:SF2">
    <property type="entry name" value="HTH-TYPE TRANSCRIPTIONAL REGULATOR EXSA"/>
    <property type="match status" value="1"/>
</dbReference>